<keyword evidence="2 5" id="KW-0812">Transmembrane</keyword>
<dbReference type="EMBL" id="MHNB01000007">
    <property type="protein sequence ID" value="OGZ37467.1"/>
    <property type="molecule type" value="Genomic_DNA"/>
</dbReference>
<reference evidence="6 7" key="1">
    <citation type="journal article" date="2016" name="Nat. Commun.">
        <title>Thousands of microbial genomes shed light on interconnected biogeochemical processes in an aquifer system.</title>
        <authorList>
            <person name="Anantharaman K."/>
            <person name="Brown C.T."/>
            <person name="Hug L.A."/>
            <person name="Sharon I."/>
            <person name="Castelle C.J."/>
            <person name="Probst A.J."/>
            <person name="Thomas B.C."/>
            <person name="Singh A."/>
            <person name="Wilkins M.J."/>
            <person name="Karaoz U."/>
            <person name="Brodie E.L."/>
            <person name="Williams K.H."/>
            <person name="Hubbard S.S."/>
            <person name="Banfield J.F."/>
        </authorList>
    </citation>
    <scope>NUCLEOTIDE SEQUENCE [LARGE SCALE GENOMIC DNA]</scope>
</reference>
<evidence type="ECO:0000256" key="3">
    <source>
        <dbReference type="ARBA" id="ARBA00022989"/>
    </source>
</evidence>
<dbReference type="CDD" id="cd13128">
    <property type="entry name" value="MATE_Wzx_like"/>
    <property type="match status" value="1"/>
</dbReference>
<comment type="caution">
    <text evidence="6">The sequence shown here is derived from an EMBL/GenBank/DDBJ whole genome shotgun (WGS) entry which is preliminary data.</text>
</comment>
<dbReference type="GO" id="GO:0016020">
    <property type="term" value="C:membrane"/>
    <property type="evidence" value="ECO:0007669"/>
    <property type="project" value="UniProtKB-SubCell"/>
</dbReference>
<feature type="transmembrane region" description="Helical" evidence="5">
    <location>
        <begin position="111"/>
        <end position="132"/>
    </location>
</feature>
<gene>
    <name evidence="6" type="ORF">A3J64_00530</name>
</gene>
<feature type="transmembrane region" description="Helical" evidence="5">
    <location>
        <begin position="7"/>
        <end position="31"/>
    </location>
</feature>
<dbReference type="Pfam" id="PF01943">
    <property type="entry name" value="Polysacc_synt"/>
    <property type="match status" value="1"/>
</dbReference>
<feature type="transmembrane region" description="Helical" evidence="5">
    <location>
        <begin position="414"/>
        <end position="431"/>
    </location>
</feature>
<dbReference type="AlphaFoldDB" id="A0A1G2FI03"/>
<name>A0A1G2FI03_9BACT</name>
<sequence>MLVKRIVYNIVISTGARLINAALAFIIIGFLTRYLGQTGFGQYTTILAFLYIFTVLADLGLYSICIRDISKPGADEEKIISNAFTLRFFAGLVAFGLAPLAAWFFPYAFEVRMGILVGAIGFWLLSNNQVLMGVFQKYLQMDKVALAEVVSRLVQLGLVVFFIYEKLGFLFIVSALVGGAIVNFILVLIFIRKYIILKFSFDFSFWGQLIKEALPLGIAAILVMIYFKLDTVMLSFMKDQIDVGIYGLAYKILENLIFFPAMFVGLIMPLLSKHAFSNRRKFQEISQKTLDILLIITIPLIVGVFFLSSQIINLIGGQDFILSAGVLNILIVAVGIIFIAALFSNMIIALKKQKALTYIYGLGAVINVLTNLIFIPRYSYYGAASTTVLTEFIVTVLMLIIIYRANKTLPSFSFIFKCSFAVLIMALPLYFFRDRGLFLSITSAALTYFGVLYLIGGLKVNELTQIYQESADI</sequence>
<dbReference type="STRING" id="1801997.A3J64_00530"/>
<feature type="transmembrane region" description="Helical" evidence="5">
    <location>
        <begin position="212"/>
        <end position="229"/>
    </location>
</feature>
<evidence type="ECO:0000256" key="4">
    <source>
        <dbReference type="ARBA" id="ARBA00023136"/>
    </source>
</evidence>
<organism evidence="6 7">
    <name type="scientific">Candidatus Portnoybacteria bacterium RIFCSPHIGHO2_12_FULL_38_9</name>
    <dbReference type="NCBI Taxonomy" id="1801997"/>
    <lineage>
        <taxon>Bacteria</taxon>
        <taxon>Candidatus Portnoyibacteriota</taxon>
    </lineage>
</organism>
<dbReference type="InterPro" id="IPR052556">
    <property type="entry name" value="PolySynth_Transporter"/>
</dbReference>
<evidence type="ECO:0000256" key="2">
    <source>
        <dbReference type="ARBA" id="ARBA00022692"/>
    </source>
</evidence>
<dbReference type="Proteomes" id="UP000177061">
    <property type="component" value="Unassembled WGS sequence"/>
</dbReference>
<feature type="transmembrane region" description="Helical" evidence="5">
    <location>
        <begin position="292"/>
        <end position="315"/>
    </location>
</feature>
<feature type="transmembrane region" description="Helical" evidence="5">
    <location>
        <begin position="170"/>
        <end position="191"/>
    </location>
</feature>
<protein>
    <submittedName>
        <fullName evidence="6">Uncharacterized protein</fullName>
    </submittedName>
</protein>
<dbReference type="PANTHER" id="PTHR43424">
    <property type="entry name" value="LOCUS PUTATIVE PROTEIN 1-RELATED"/>
    <property type="match status" value="1"/>
</dbReference>
<feature type="transmembrane region" description="Helical" evidence="5">
    <location>
        <begin position="380"/>
        <end position="402"/>
    </location>
</feature>
<feature type="transmembrane region" description="Helical" evidence="5">
    <location>
        <begin position="43"/>
        <end position="64"/>
    </location>
</feature>
<proteinExistence type="predicted"/>
<keyword evidence="3 5" id="KW-1133">Transmembrane helix</keyword>
<feature type="transmembrane region" description="Helical" evidence="5">
    <location>
        <begin position="144"/>
        <end position="164"/>
    </location>
</feature>
<comment type="subcellular location">
    <subcellularLocation>
        <location evidence="1">Membrane</location>
        <topology evidence="1">Multi-pass membrane protein</topology>
    </subcellularLocation>
</comment>
<feature type="transmembrane region" description="Helical" evidence="5">
    <location>
        <begin position="84"/>
        <end position="105"/>
    </location>
</feature>
<evidence type="ECO:0000256" key="5">
    <source>
        <dbReference type="SAM" id="Phobius"/>
    </source>
</evidence>
<accession>A0A1G2FI03</accession>
<feature type="transmembrane region" description="Helical" evidence="5">
    <location>
        <begin position="321"/>
        <end position="343"/>
    </location>
</feature>
<feature type="transmembrane region" description="Helical" evidence="5">
    <location>
        <begin position="355"/>
        <end position="374"/>
    </location>
</feature>
<feature type="transmembrane region" description="Helical" evidence="5">
    <location>
        <begin position="437"/>
        <end position="455"/>
    </location>
</feature>
<evidence type="ECO:0000313" key="6">
    <source>
        <dbReference type="EMBL" id="OGZ37467.1"/>
    </source>
</evidence>
<keyword evidence="4 5" id="KW-0472">Membrane</keyword>
<evidence type="ECO:0000256" key="1">
    <source>
        <dbReference type="ARBA" id="ARBA00004141"/>
    </source>
</evidence>
<dbReference type="InterPro" id="IPR002797">
    <property type="entry name" value="Polysacc_synth"/>
</dbReference>
<feature type="transmembrane region" description="Helical" evidence="5">
    <location>
        <begin position="249"/>
        <end position="271"/>
    </location>
</feature>
<dbReference type="PANTHER" id="PTHR43424:SF1">
    <property type="entry name" value="LOCUS PUTATIVE PROTEIN 1-RELATED"/>
    <property type="match status" value="1"/>
</dbReference>
<evidence type="ECO:0000313" key="7">
    <source>
        <dbReference type="Proteomes" id="UP000177061"/>
    </source>
</evidence>